<feature type="region of interest" description="Disordered" evidence="1">
    <location>
        <begin position="104"/>
        <end position="126"/>
    </location>
</feature>
<name>A0A7C9EBB3_OPUST</name>
<accession>A0A7C9EBB3</accession>
<keyword evidence="2" id="KW-0732">Signal</keyword>
<evidence type="ECO:0000256" key="1">
    <source>
        <dbReference type="SAM" id="MobiDB-lite"/>
    </source>
</evidence>
<sequence>MYSAPTMAAAYALMVRLMVEITIAPLGMVNAARDWQNSAGSATCSITSKASTASNCLCSSTSFSAVVQRYSMDAVTGSNSACRRAILIFWSTASTPVTIAPILAKGSDNNPPPQPTSTNLSPSNGLGLFGSFLK</sequence>
<protein>
    <recommendedName>
        <fullName evidence="4">Secreted protein</fullName>
    </recommendedName>
</protein>
<evidence type="ECO:0000313" key="3">
    <source>
        <dbReference type="EMBL" id="MBA4658168.1"/>
    </source>
</evidence>
<dbReference type="EMBL" id="GISG01199518">
    <property type="protein sequence ID" value="MBA4658168.1"/>
    <property type="molecule type" value="Transcribed_RNA"/>
</dbReference>
<evidence type="ECO:0000256" key="2">
    <source>
        <dbReference type="SAM" id="SignalP"/>
    </source>
</evidence>
<feature type="signal peptide" evidence="2">
    <location>
        <begin position="1"/>
        <end position="31"/>
    </location>
</feature>
<dbReference type="EMBL" id="GISG01199516">
    <property type="protein sequence ID" value="MBA4658166.1"/>
    <property type="molecule type" value="Transcribed_RNA"/>
</dbReference>
<evidence type="ECO:0008006" key="4">
    <source>
        <dbReference type="Google" id="ProtNLM"/>
    </source>
</evidence>
<reference evidence="3" key="2">
    <citation type="submission" date="2020-07" db="EMBL/GenBank/DDBJ databases">
        <authorList>
            <person name="Vera ALvarez R."/>
            <person name="Arias-Moreno D.M."/>
            <person name="Jimenez-Jacinto V."/>
            <person name="Jimenez-Bremont J.F."/>
            <person name="Swaminathan K."/>
            <person name="Moose S.P."/>
            <person name="Guerrero-Gonzalez M.L."/>
            <person name="Marino-Ramirez L."/>
            <person name="Landsman D."/>
            <person name="Rodriguez-Kessler M."/>
            <person name="Delgado-Sanchez P."/>
        </authorList>
    </citation>
    <scope>NUCLEOTIDE SEQUENCE</scope>
    <source>
        <tissue evidence="3">Cladode</tissue>
    </source>
</reference>
<dbReference type="AlphaFoldDB" id="A0A7C9EBB3"/>
<organism evidence="3">
    <name type="scientific">Opuntia streptacantha</name>
    <name type="common">Prickly pear cactus</name>
    <name type="synonym">Opuntia cardona</name>
    <dbReference type="NCBI Taxonomy" id="393608"/>
    <lineage>
        <taxon>Eukaryota</taxon>
        <taxon>Viridiplantae</taxon>
        <taxon>Streptophyta</taxon>
        <taxon>Embryophyta</taxon>
        <taxon>Tracheophyta</taxon>
        <taxon>Spermatophyta</taxon>
        <taxon>Magnoliopsida</taxon>
        <taxon>eudicotyledons</taxon>
        <taxon>Gunneridae</taxon>
        <taxon>Pentapetalae</taxon>
        <taxon>Caryophyllales</taxon>
        <taxon>Cactineae</taxon>
        <taxon>Cactaceae</taxon>
        <taxon>Opuntioideae</taxon>
        <taxon>Opuntia</taxon>
    </lineage>
</organism>
<reference evidence="3" key="1">
    <citation type="journal article" date="2013" name="J. Plant Res.">
        <title>Effect of fungi and light on seed germination of three Opuntia species from semiarid lands of central Mexico.</title>
        <authorList>
            <person name="Delgado-Sanchez P."/>
            <person name="Jimenez-Bremont J.F."/>
            <person name="Guerrero-Gonzalez Mde L."/>
            <person name="Flores J."/>
        </authorList>
    </citation>
    <scope>NUCLEOTIDE SEQUENCE</scope>
    <source>
        <tissue evidence="3">Cladode</tissue>
    </source>
</reference>
<feature type="chain" id="PRO_5036398489" description="Secreted protein" evidence="2">
    <location>
        <begin position="32"/>
        <end position="134"/>
    </location>
</feature>
<proteinExistence type="predicted"/>